<keyword evidence="4" id="KW-0658">Purine biosynthesis</keyword>
<proteinExistence type="inferred from homology"/>
<evidence type="ECO:0000256" key="4">
    <source>
        <dbReference type="ARBA" id="ARBA00022755"/>
    </source>
</evidence>
<name>A0AAX4P0M2_9CHLO</name>
<keyword evidence="3" id="KW-0808">Transferase</keyword>
<feature type="compositionally biased region" description="Low complexity" evidence="9">
    <location>
        <begin position="40"/>
        <end position="74"/>
    </location>
</feature>
<comment type="pathway">
    <text evidence="1">Purine metabolism; IMP biosynthesis via de novo pathway; N(2)-formyl-N(1)-(5-phospho-D-ribosyl)glycinamide from N(1)-(5-phospho-D-ribosyl)glycinamide (10-formyl THF route): step 1/1.</text>
</comment>
<comment type="catalytic activity">
    <reaction evidence="8">
        <text>N(1)-(5-phospho-beta-D-ribosyl)glycinamide + (6R)-10-formyltetrahydrofolate = N(2)-formyl-N(1)-(5-phospho-beta-D-ribosyl)glycinamide + (6S)-5,6,7,8-tetrahydrofolate + H(+)</text>
        <dbReference type="Rhea" id="RHEA:15053"/>
        <dbReference type="ChEBI" id="CHEBI:15378"/>
        <dbReference type="ChEBI" id="CHEBI:57453"/>
        <dbReference type="ChEBI" id="CHEBI:143788"/>
        <dbReference type="ChEBI" id="CHEBI:147286"/>
        <dbReference type="ChEBI" id="CHEBI:195366"/>
        <dbReference type="EC" id="2.1.2.2"/>
    </reaction>
</comment>
<dbReference type="InterPro" id="IPR001555">
    <property type="entry name" value="GART_AS"/>
</dbReference>
<gene>
    <name evidence="11" type="ORF">HKI87_02g13600</name>
</gene>
<feature type="domain" description="Formyl transferase N-terminal" evidence="10">
    <location>
        <begin position="81"/>
        <end position="267"/>
    </location>
</feature>
<dbReference type="Pfam" id="PF00551">
    <property type="entry name" value="Formyl_trans_N"/>
    <property type="match status" value="1"/>
</dbReference>
<dbReference type="Proteomes" id="UP001472866">
    <property type="component" value="Chromosome 02"/>
</dbReference>
<evidence type="ECO:0000256" key="9">
    <source>
        <dbReference type="SAM" id="MobiDB-lite"/>
    </source>
</evidence>
<accession>A0AAX4P0M2</accession>
<dbReference type="PANTHER" id="PTHR43369:SF2">
    <property type="entry name" value="PHOSPHORIBOSYLGLYCINAMIDE FORMYLTRANSFERASE"/>
    <property type="match status" value="1"/>
</dbReference>
<feature type="region of interest" description="Disordered" evidence="9">
    <location>
        <begin position="35"/>
        <end position="74"/>
    </location>
</feature>
<dbReference type="InterPro" id="IPR002376">
    <property type="entry name" value="Formyl_transf_N"/>
</dbReference>
<keyword evidence="12" id="KW-1185">Reference proteome</keyword>
<dbReference type="HAMAP" id="MF_01930">
    <property type="entry name" value="PurN"/>
    <property type="match status" value="1"/>
</dbReference>
<dbReference type="EMBL" id="CP151502">
    <property type="protein sequence ID" value="WZN59832.1"/>
    <property type="molecule type" value="Genomic_DNA"/>
</dbReference>
<dbReference type="InterPro" id="IPR036477">
    <property type="entry name" value="Formyl_transf_N_sf"/>
</dbReference>
<dbReference type="PROSITE" id="PS00373">
    <property type="entry name" value="GART"/>
    <property type="match status" value="1"/>
</dbReference>
<evidence type="ECO:0000256" key="2">
    <source>
        <dbReference type="ARBA" id="ARBA00012254"/>
    </source>
</evidence>
<dbReference type="GO" id="GO:0009507">
    <property type="term" value="C:chloroplast"/>
    <property type="evidence" value="ECO:0007669"/>
    <property type="project" value="TreeGrafter"/>
</dbReference>
<evidence type="ECO:0000313" key="12">
    <source>
        <dbReference type="Proteomes" id="UP001472866"/>
    </source>
</evidence>
<evidence type="ECO:0000256" key="5">
    <source>
        <dbReference type="ARBA" id="ARBA00038440"/>
    </source>
</evidence>
<evidence type="ECO:0000256" key="7">
    <source>
        <dbReference type="ARBA" id="ARBA00041682"/>
    </source>
</evidence>
<evidence type="ECO:0000256" key="3">
    <source>
        <dbReference type="ARBA" id="ARBA00022679"/>
    </source>
</evidence>
<evidence type="ECO:0000259" key="10">
    <source>
        <dbReference type="Pfam" id="PF00551"/>
    </source>
</evidence>
<dbReference type="InterPro" id="IPR004607">
    <property type="entry name" value="GART"/>
</dbReference>
<sequence>MALAPRLVPNRARDARPVARGFVVARLRIPRVASRRRRPASVPGVARSPTSRESGRSSSRAFSPNAVAGDASGSGVAGEAKRLAVFASGGGSNFRAIHDAIGNGKINGSIELVVSDKASCGATEFASSNGIPCVQYPDKEGGGEDKGLGRLMRALGDQHRVDYVLLAGYLKIVPKEVVRRFERGILNIHPALLPSFGGKGCYGMRVHEMVVESGVRFTGATVHFVNEKYDEGRIVAQACVPVYPADSAADVAARVLKSEHEMYPEVVAALCDGRLRWGEDGKPVVWTAL</sequence>
<dbReference type="NCBIfam" id="TIGR00639">
    <property type="entry name" value="PurN"/>
    <property type="match status" value="1"/>
</dbReference>
<evidence type="ECO:0000256" key="8">
    <source>
        <dbReference type="ARBA" id="ARBA00047664"/>
    </source>
</evidence>
<dbReference type="PANTHER" id="PTHR43369">
    <property type="entry name" value="PHOSPHORIBOSYLGLYCINAMIDE FORMYLTRANSFERASE"/>
    <property type="match status" value="1"/>
</dbReference>
<evidence type="ECO:0000256" key="1">
    <source>
        <dbReference type="ARBA" id="ARBA00005054"/>
    </source>
</evidence>
<evidence type="ECO:0000313" key="11">
    <source>
        <dbReference type="EMBL" id="WZN59832.1"/>
    </source>
</evidence>
<dbReference type="CDD" id="cd08645">
    <property type="entry name" value="FMT_core_GART"/>
    <property type="match status" value="1"/>
</dbReference>
<dbReference type="SUPFAM" id="SSF53328">
    <property type="entry name" value="Formyltransferase"/>
    <property type="match status" value="1"/>
</dbReference>
<dbReference type="Gene3D" id="3.40.50.170">
    <property type="entry name" value="Formyl transferase, N-terminal domain"/>
    <property type="match status" value="1"/>
</dbReference>
<dbReference type="GO" id="GO:0006189">
    <property type="term" value="P:'de novo' IMP biosynthetic process"/>
    <property type="evidence" value="ECO:0007669"/>
    <property type="project" value="InterPro"/>
</dbReference>
<evidence type="ECO:0000256" key="6">
    <source>
        <dbReference type="ARBA" id="ARBA00041324"/>
    </source>
</evidence>
<organism evidence="11 12">
    <name type="scientific">Chloropicon roscoffensis</name>
    <dbReference type="NCBI Taxonomy" id="1461544"/>
    <lineage>
        <taxon>Eukaryota</taxon>
        <taxon>Viridiplantae</taxon>
        <taxon>Chlorophyta</taxon>
        <taxon>Chloropicophyceae</taxon>
        <taxon>Chloropicales</taxon>
        <taxon>Chloropicaceae</taxon>
        <taxon>Chloropicon</taxon>
    </lineage>
</organism>
<dbReference type="AlphaFoldDB" id="A0AAX4P0M2"/>
<protein>
    <recommendedName>
        <fullName evidence="2">phosphoribosylglycinamide formyltransferase 1</fullName>
        <ecNumber evidence="2">2.1.2.2</ecNumber>
    </recommendedName>
    <alternativeName>
        <fullName evidence="7">5'-phosphoribosylglycinamide transformylase</fullName>
    </alternativeName>
    <alternativeName>
        <fullName evidence="6">GAR transformylase</fullName>
    </alternativeName>
</protein>
<reference evidence="11 12" key="1">
    <citation type="submission" date="2024-03" db="EMBL/GenBank/DDBJ databases">
        <title>Complete genome sequence of the green alga Chloropicon roscoffensis RCC1871.</title>
        <authorList>
            <person name="Lemieux C."/>
            <person name="Pombert J.-F."/>
            <person name="Otis C."/>
            <person name="Turmel M."/>
        </authorList>
    </citation>
    <scope>NUCLEOTIDE SEQUENCE [LARGE SCALE GENOMIC DNA]</scope>
    <source>
        <strain evidence="11 12">RCC1871</strain>
    </source>
</reference>
<dbReference type="GO" id="GO:0004644">
    <property type="term" value="F:phosphoribosylglycinamide formyltransferase activity"/>
    <property type="evidence" value="ECO:0007669"/>
    <property type="project" value="UniProtKB-EC"/>
</dbReference>
<dbReference type="EC" id="2.1.2.2" evidence="2"/>
<comment type="similarity">
    <text evidence="5">Belongs to the GART family.</text>
</comment>